<dbReference type="OrthoDB" id="9795125at2"/>
<dbReference type="Proteomes" id="UP000243524">
    <property type="component" value="Unassembled WGS sequence"/>
</dbReference>
<reference evidence="1 2" key="1">
    <citation type="submission" date="2017-06" db="EMBL/GenBank/DDBJ databases">
        <title>the draft geome sequence of Illustriluteabacillus marina B3227.</title>
        <authorList>
            <person name="He R.-H."/>
            <person name="Du Z.-J."/>
        </authorList>
    </citation>
    <scope>NUCLEOTIDE SEQUENCE [LARGE SCALE GENOMIC DNA]</scope>
    <source>
        <strain evidence="1 2">B3227</strain>
    </source>
</reference>
<dbReference type="Gene3D" id="2.60.40.2000">
    <property type="match status" value="1"/>
</dbReference>
<dbReference type="NCBIfam" id="TIGR02892">
    <property type="entry name" value="spore_yabP"/>
    <property type="match status" value="1"/>
</dbReference>
<sequence length="94" mass="10958">MYKTERETNQEHDVKLMNRRKLEITGVQDVDSFDTEEFLLKTTLGYLVVRGDNLHMKNLNVDQGSLTIQGKIDSFNYIDDQQDKAKGLFSKLFK</sequence>
<protein>
    <submittedName>
        <fullName evidence="1">Sporulation protein YabP</fullName>
    </submittedName>
</protein>
<dbReference type="EMBL" id="PJNH01000003">
    <property type="protein sequence ID" value="PKR77551.1"/>
    <property type="molecule type" value="Genomic_DNA"/>
</dbReference>
<name>A0A2I0QT84_9BACI</name>
<dbReference type="InterPro" id="IPR012504">
    <property type="entry name" value="Spore_YabP"/>
</dbReference>
<dbReference type="Pfam" id="PF07873">
    <property type="entry name" value="YabP"/>
    <property type="match status" value="1"/>
</dbReference>
<dbReference type="AlphaFoldDB" id="A0A2I0QT84"/>
<evidence type="ECO:0000313" key="1">
    <source>
        <dbReference type="EMBL" id="PKR77551.1"/>
    </source>
</evidence>
<comment type="caution">
    <text evidence="1">The sequence shown here is derived from an EMBL/GenBank/DDBJ whole genome shotgun (WGS) entry which is preliminary data.</text>
</comment>
<gene>
    <name evidence="1" type="primary">yabP</name>
    <name evidence="1" type="ORF">CEY16_12350</name>
</gene>
<dbReference type="GO" id="GO:0030435">
    <property type="term" value="P:sporulation resulting in formation of a cellular spore"/>
    <property type="evidence" value="ECO:0007669"/>
    <property type="project" value="InterPro"/>
</dbReference>
<dbReference type="InterPro" id="IPR022476">
    <property type="entry name" value="Spore_YabP/YqfC"/>
</dbReference>
<evidence type="ECO:0000313" key="2">
    <source>
        <dbReference type="Proteomes" id="UP000243524"/>
    </source>
</evidence>
<keyword evidence="2" id="KW-1185">Reference proteome</keyword>
<organism evidence="1 2">
    <name type="scientific">Halalkalibacillus sediminis</name>
    <dbReference type="NCBI Taxonomy" id="2018042"/>
    <lineage>
        <taxon>Bacteria</taxon>
        <taxon>Bacillati</taxon>
        <taxon>Bacillota</taxon>
        <taxon>Bacilli</taxon>
        <taxon>Bacillales</taxon>
        <taxon>Bacillaceae</taxon>
        <taxon>Halalkalibacillus</taxon>
    </lineage>
</organism>
<dbReference type="PIRSF" id="PIRSF011576">
    <property type="entry name" value="YabP"/>
    <property type="match status" value="1"/>
</dbReference>
<dbReference type="InterPro" id="IPR038705">
    <property type="entry name" value="YabP_sf"/>
</dbReference>
<proteinExistence type="predicted"/>
<accession>A0A2I0QT84</accession>
<dbReference type="RefSeq" id="WP_101332379.1">
    <property type="nucleotide sequence ID" value="NZ_PJNH01000003.1"/>
</dbReference>